<dbReference type="Proteomes" id="UP000008177">
    <property type="component" value="Unplaced contigs"/>
</dbReference>
<sequence length="47" mass="5337">MQNTTFPHPSTYSGYLPDSTPSFFTFDCPKELSLPADQNQEPRTREG</sequence>
<accession>G2YCZ1</accession>
<name>G2YCZ1_BOTF4</name>
<reference evidence="3" key="1">
    <citation type="journal article" date="2011" name="PLoS Genet.">
        <title>Genomic analysis of the necrotrophic fungal pathogens Sclerotinia sclerotiorum and Botrytis cinerea.</title>
        <authorList>
            <person name="Amselem J."/>
            <person name="Cuomo C.A."/>
            <person name="van Kan J.A."/>
            <person name="Viaud M."/>
            <person name="Benito E.P."/>
            <person name="Couloux A."/>
            <person name="Coutinho P.M."/>
            <person name="de Vries R.P."/>
            <person name="Dyer P.S."/>
            <person name="Fillinger S."/>
            <person name="Fournier E."/>
            <person name="Gout L."/>
            <person name="Hahn M."/>
            <person name="Kohn L."/>
            <person name="Lapalu N."/>
            <person name="Plummer K.M."/>
            <person name="Pradier J.M."/>
            <person name="Quevillon E."/>
            <person name="Sharon A."/>
            <person name="Simon A."/>
            <person name="ten Have A."/>
            <person name="Tudzynski B."/>
            <person name="Tudzynski P."/>
            <person name="Wincker P."/>
            <person name="Andrew M."/>
            <person name="Anthouard V."/>
            <person name="Beever R.E."/>
            <person name="Beffa R."/>
            <person name="Benoit I."/>
            <person name="Bouzid O."/>
            <person name="Brault B."/>
            <person name="Chen Z."/>
            <person name="Choquer M."/>
            <person name="Collemare J."/>
            <person name="Cotton P."/>
            <person name="Danchin E.G."/>
            <person name="Da Silva C."/>
            <person name="Gautier A."/>
            <person name="Giraud C."/>
            <person name="Giraud T."/>
            <person name="Gonzalez C."/>
            <person name="Grossetete S."/>
            <person name="Guldener U."/>
            <person name="Henrissat B."/>
            <person name="Howlett B.J."/>
            <person name="Kodira C."/>
            <person name="Kretschmer M."/>
            <person name="Lappartient A."/>
            <person name="Leroch M."/>
            <person name="Levis C."/>
            <person name="Mauceli E."/>
            <person name="Neuveglise C."/>
            <person name="Oeser B."/>
            <person name="Pearson M."/>
            <person name="Poulain J."/>
            <person name="Poussereau N."/>
            <person name="Quesneville H."/>
            <person name="Rascle C."/>
            <person name="Schumacher J."/>
            <person name="Segurens B."/>
            <person name="Sexton A."/>
            <person name="Silva E."/>
            <person name="Sirven C."/>
            <person name="Soanes D.M."/>
            <person name="Talbot N.J."/>
            <person name="Templeton M."/>
            <person name="Yandava C."/>
            <person name="Yarden O."/>
            <person name="Zeng Q."/>
            <person name="Rollins J.A."/>
            <person name="Lebrun M.H."/>
            <person name="Dickman M."/>
        </authorList>
    </citation>
    <scope>NUCLEOTIDE SEQUENCE [LARGE SCALE GENOMIC DNA]</scope>
    <source>
        <strain evidence="3">T4</strain>
    </source>
</reference>
<evidence type="ECO:0000313" key="3">
    <source>
        <dbReference type="Proteomes" id="UP000008177"/>
    </source>
</evidence>
<proteinExistence type="predicted"/>
<evidence type="ECO:0000313" key="2">
    <source>
        <dbReference type="EMBL" id="CCD49639.1"/>
    </source>
</evidence>
<dbReference type="HOGENOM" id="CLU_3175305_0_0_1"/>
<dbReference type="EMBL" id="FQ790320">
    <property type="protein sequence ID" value="CCD49639.1"/>
    <property type="molecule type" value="Genomic_DNA"/>
</dbReference>
<protein>
    <submittedName>
        <fullName evidence="2">Uncharacterized protein</fullName>
    </submittedName>
</protein>
<dbReference type="InParanoid" id="G2YCZ1"/>
<organism evidence="2 3">
    <name type="scientific">Botryotinia fuckeliana (strain T4)</name>
    <name type="common">Noble rot fungus</name>
    <name type="synonym">Botrytis cinerea</name>
    <dbReference type="NCBI Taxonomy" id="999810"/>
    <lineage>
        <taxon>Eukaryota</taxon>
        <taxon>Fungi</taxon>
        <taxon>Dikarya</taxon>
        <taxon>Ascomycota</taxon>
        <taxon>Pezizomycotina</taxon>
        <taxon>Leotiomycetes</taxon>
        <taxon>Helotiales</taxon>
        <taxon>Sclerotiniaceae</taxon>
        <taxon>Botrytis</taxon>
    </lineage>
</organism>
<gene>
    <name evidence="2" type="ORF">BofuT4_P097470.1</name>
</gene>
<feature type="region of interest" description="Disordered" evidence="1">
    <location>
        <begin position="26"/>
        <end position="47"/>
    </location>
</feature>
<evidence type="ECO:0000256" key="1">
    <source>
        <dbReference type="SAM" id="MobiDB-lite"/>
    </source>
</evidence>
<dbReference type="AlphaFoldDB" id="G2YCZ1"/>